<feature type="domain" description="RNase H type-1" evidence="1">
    <location>
        <begin position="1"/>
        <end position="151"/>
    </location>
</feature>
<accession>A0A2Z6Q2W8</accession>
<dbReference type="AlphaFoldDB" id="A0A2Z6Q2W8"/>
<organism evidence="2 4">
    <name type="scientific">Rhizophagus clarus</name>
    <dbReference type="NCBI Taxonomy" id="94130"/>
    <lineage>
        <taxon>Eukaryota</taxon>
        <taxon>Fungi</taxon>
        <taxon>Fungi incertae sedis</taxon>
        <taxon>Mucoromycota</taxon>
        <taxon>Glomeromycotina</taxon>
        <taxon>Glomeromycetes</taxon>
        <taxon>Glomerales</taxon>
        <taxon>Glomeraceae</taxon>
        <taxon>Rhizophagus</taxon>
    </lineage>
</organism>
<dbReference type="InterPro" id="IPR002156">
    <property type="entry name" value="RNaseH_domain"/>
</dbReference>
<reference evidence="3" key="2">
    <citation type="submission" date="2019-10" db="EMBL/GenBank/DDBJ databases">
        <title>Conservation and host-specific expression of non-tandemly repeated heterogenous ribosome RNA gene in arbuscular mycorrhizal fungi.</title>
        <authorList>
            <person name="Maeda T."/>
            <person name="Kobayashi Y."/>
            <person name="Nakagawa T."/>
            <person name="Ezawa T."/>
            <person name="Yamaguchi K."/>
            <person name="Bino T."/>
            <person name="Nishimoto Y."/>
            <person name="Shigenobu S."/>
            <person name="Kawaguchi M."/>
        </authorList>
    </citation>
    <scope>NUCLEOTIDE SEQUENCE</scope>
    <source>
        <strain evidence="3">HR1</strain>
    </source>
</reference>
<comment type="caution">
    <text evidence="2">The sequence shown here is derived from an EMBL/GenBank/DDBJ whole genome shotgun (WGS) entry which is preliminary data.</text>
</comment>
<dbReference type="Proteomes" id="UP000615446">
    <property type="component" value="Unassembled WGS sequence"/>
</dbReference>
<dbReference type="STRING" id="94130.A0A2Z6Q2W8"/>
<dbReference type="SUPFAM" id="SSF53098">
    <property type="entry name" value="Ribonuclease H-like"/>
    <property type="match status" value="1"/>
</dbReference>
<evidence type="ECO:0000259" key="1">
    <source>
        <dbReference type="PROSITE" id="PS50879"/>
    </source>
</evidence>
<dbReference type="InterPro" id="IPR036397">
    <property type="entry name" value="RNaseH_sf"/>
</dbReference>
<proteinExistence type="predicted"/>
<dbReference type="InterPro" id="IPR012337">
    <property type="entry name" value="RNaseH-like_sf"/>
</dbReference>
<dbReference type="Proteomes" id="UP000247702">
    <property type="component" value="Unassembled WGS sequence"/>
</dbReference>
<dbReference type="GO" id="GO:0003676">
    <property type="term" value="F:nucleic acid binding"/>
    <property type="evidence" value="ECO:0007669"/>
    <property type="project" value="InterPro"/>
</dbReference>
<evidence type="ECO:0000313" key="4">
    <source>
        <dbReference type="Proteomes" id="UP000247702"/>
    </source>
</evidence>
<reference evidence="2 4" key="1">
    <citation type="submission" date="2017-11" db="EMBL/GenBank/DDBJ databases">
        <title>The genome of Rhizophagus clarus HR1 reveals common genetic basis of auxotrophy among arbuscular mycorrhizal fungi.</title>
        <authorList>
            <person name="Kobayashi Y."/>
        </authorList>
    </citation>
    <scope>NUCLEOTIDE SEQUENCE [LARGE SCALE GENOMIC DNA]</scope>
    <source>
        <strain evidence="2 4">HR1</strain>
    </source>
</reference>
<keyword evidence="4" id="KW-1185">Reference proteome</keyword>
<dbReference type="OrthoDB" id="2447560at2759"/>
<dbReference type="Gene3D" id="3.30.420.10">
    <property type="entry name" value="Ribonuclease H-like superfamily/Ribonuclease H"/>
    <property type="match status" value="1"/>
</dbReference>
<dbReference type="PROSITE" id="PS50879">
    <property type="entry name" value="RNASE_H_1"/>
    <property type="match status" value="1"/>
</dbReference>
<evidence type="ECO:0000313" key="2">
    <source>
        <dbReference type="EMBL" id="GBB83835.1"/>
    </source>
</evidence>
<dbReference type="EMBL" id="BEXD01000058">
    <property type="protein sequence ID" value="GBB83835.1"/>
    <property type="molecule type" value="Genomic_DNA"/>
</dbReference>
<protein>
    <submittedName>
        <fullName evidence="3">Ribonuclease H1</fullName>
    </submittedName>
</protein>
<gene>
    <name evidence="3" type="ORF">RCL2_000140400</name>
    <name evidence="2" type="ORF">RclHR1_01050009</name>
</gene>
<dbReference type="EMBL" id="BLAL01000011">
    <property type="protein sequence ID" value="GES73897.1"/>
    <property type="molecule type" value="Genomic_DNA"/>
</dbReference>
<evidence type="ECO:0000313" key="3">
    <source>
        <dbReference type="EMBL" id="GES73897.1"/>
    </source>
</evidence>
<dbReference type="Pfam" id="PF00075">
    <property type="entry name" value="RNase_H"/>
    <property type="match status" value="1"/>
</dbReference>
<sequence length="170" mass="19389">MDSNSYRYAVFTCQINNSMSHYAADNNINKMEAGIYLKLADNTTLTLATRLSYWPLSTKAELVAVFMALLSAPQKATIIIHTNSQCAILVINNWELSSMRSRLKYLNSLLLIKIKMICREKQLNISLDKVKGHNGIKGNEIADKFAKEEINCGNLYDNRLDFINNDIRFF</sequence>
<name>A0A2Z6Q2W8_9GLOM</name>
<dbReference type="GO" id="GO:0004523">
    <property type="term" value="F:RNA-DNA hybrid ribonuclease activity"/>
    <property type="evidence" value="ECO:0007669"/>
    <property type="project" value="InterPro"/>
</dbReference>